<comment type="caution">
    <text evidence="4">The sequence shown here is derived from an EMBL/GenBank/DDBJ whole genome shotgun (WGS) entry which is preliminary data.</text>
</comment>
<gene>
    <name evidence="4" type="ORF">PG997_014529</name>
</gene>
<feature type="region of interest" description="Disordered" evidence="2">
    <location>
        <begin position="1132"/>
        <end position="1202"/>
    </location>
</feature>
<evidence type="ECO:0000256" key="1">
    <source>
        <dbReference type="ARBA" id="ARBA00022729"/>
    </source>
</evidence>
<feature type="compositionally biased region" description="Gly residues" evidence="2">
    <location>
        <begin position="902"/>
        <end position="924"/>
    </location>
</feature>
<keyword evidence="5" id="KW-1185">Reference proteome</keyword>
<dbReference type="SUPFAM" id="SSF69318">
    <property type="entry name" value="Integrin alpha N-terminal domain"/>
    <property type="match status" value="2"/>
</dbReference>
<dbReference type="InterPro" id="IPR036514">
    <property type="entry name" value="SGNH_hydro_sf"/>
</dbReference>
<sequence length="1415" mass="156393">MNLFGSVRCCAIIWSLLLFTGAKTFPWNFAEDVDVFNSSSPYKGPYTTVSSRQEDRPELRIMPLGASIVWGLRSSDNNGRVYLRRLFRKTLRDQLRYLGWNVNMVGSRRNGNMVDNNVEAKSGDVVTQIHAASRNSYDFKPNVVLINAGTNDANQNIDIPNIGVRMESMINDLWAADGMSDTLIVLSTLLPTTEATGASNGPSINSQYEALVQRLRSNGRPIVIAYMNYLTISDLTDGTHPTDDGYRKMAYVWWVAIERAAAAGLIKPAAPLEGTTPDSKCDKVFSNGVYAGGLTQKGSGIGDGIYHHESQEKGIVLTVTSDFDRNQWFFARLYGRKYDDLLGWFEREDGSVAYGCWKNDGGKFTKIADLSVADNCIPRGVHFLDLNGDGYDDFACVAPDGNVYASINQRDGTADKPPSFKNIGLIKQNEGYPQARVRLGDIDGDGRGDYCVLHDNGNIRCWRNGWIEDKPSYWQDLGVRFTGKGKNDFRGVRFEDVNGDGRDDWVWLGDGLNVAWRQGFYKGASSGPTHGGMGGFVTDEEKYLRDRIHFARIYGEPQDFGLLGRQDYVFMQHSKEGGRHKFDMRVWKNIGSGGTKLEADGNKYCNMIGHSDGREDYVWTLSKGEMRIYPNKGLKHIEGDESFWGDSEIIWDPTKQAPFTELDRRDLHLVDYDGDGTCDIVWVNPDNDNRMSVWINKYPSTGAWNWDYQANPSHQVTCTEHRGLGIYDLAVRFGDLSGNGRGDYICMKKDGTAGGYLHNDDGTWTSVNQFKFAEGKDRANFRFHDVNGDGRDDLIWIDKFDGKGYVWYNEGPGSPADNGGSSFHWRKIDDPVYDGNHQGNCLFYPDLDGDGRADMHSLLGTWTNQAETWFNRCGGLSDVTGDDPGGVINPNLPPLPEDPGSDPGGNPGGNPGGDPGGNPGGNPGGDPTPGDGSGTVYVGQEIFTQANPKFVCEPPCLLVYPSYTLPEPTVIVIPPYTTSVEVYYLSTVVTTIEHDRHSPSRHYLSDRFLRGRGDRDPSEHAHRQVGRDQDYTAAGHHNQFVFDADQEPATSDPDDLAAAVPMVQCANNGPAAQHDAARGQPKLAHTDGRHHLTRPNTVAHVHLGLWYAVQPLVQVCSPCYVNCGGGGGGRNVDFHDPADPKPNPVKDPKDPTNPTGNPTENPTRNPTANPTADPTANPTVDPTAEPTNPTESNDACEPELDTSHGLCENGNYPVYDPGSGSVSCDFSREEAVDLLPECQKEVDESLEDSLDRLEQSRSCCPNFRLSERFSRMFARACPGGPNCVCPSNPQYRNNPPPNGYHSVFTCDYRLWPNVCANAQSAIVSRGKSPIMTFVPDSKLHTTNPYYNGKTKGWRLKGCQAEEYPFGSGNPNRNPNTKIWAQQSVLRLIPYDENNSHGSAMKAFLQSRGEWKLEAC</sequence>
<dbReference type="CDD" id="cd01833">
    <property type="entry name" value="XynB_like"/>
    <property type="match status" value="1"/>
</dbReference>
<feature type="region of interest" description="Disordered" evidence="2">
    <location>
        <begin position="1007"/>
        <end position="1026"/>
    </location>
</feature>
<dbReference type="PANTHER" id="PTHR30383:SF31">
    <property type="entry name" value="SGNH HYDROLASE-TYPE ESTERASE DOMAIN-CONTAINING PROTEIN-RELATED"/>
    <property type="match status" value="1"/>
</dbReference>
<keyword evidence="1 3" id="KW-0732">Signal</keyword>
<feature type="compositionally biased region" description="Basic and acidic residues" evidence="2">
    <location>
        <begin position="1132"/>
        <end position="1150"/>
    </location>
</feature>
<feature type="region of interest" description="Disordered" evidence="2">
    <location>
        <begin position="1069"/>
        <end position="1090"/>
    </location>
</feature>
<dbReference type="Pfam" id="PF00657">
    <property type="entry name" value="Lipase_GDSL"/>
    <property type="match status" value="1"/>
</dbReference>
<feature type="chain" id="PRO_5045129491" evidence="3">
    <location>
        <begin position="25"/>
        <end position="1415"/>
    </location>
</feature>
<proteinExistence type="predicted"/>
<dbReference type="EMBL" id="JAQQWN010000010">
    <property type="protein sequence ID" value="KAK8062432.1"/>
    <property type="molecule type" value="Genomic_DNA"/>
</dbReference>
<name>A0ABR1UU26_9PEZI</name>
<accession>A0ABR1UU26</accession>
<dbReference type="InterPro" id="IPR013517">
    <property type="entry name" value="FG-GAP"/>
</dbReference>
<protein>
    <submittedName>
        <fullName evidence="4">Carbohydrate esterase family 3 protein</fullName>
    </submittedName>
</protein>
<dbReference type="InterPro" id="IPR001087">
    <property type="entry name" value="GDSL"/>
</dbReference>
<dbReference type="SUPFAM" id="SSF52266">
    <property type="entry name" value="SGNH hydrolase"/>
    <property type="match status" value="1"/>
</dbReference>
<dbReference type="Gene3D" id="3.40.50.1110">
    <property type="entry name" value="SGNH hydrolase"/>
    <property type="match status" value="1"/>
</dbReference>
<dbReference type="Proteomes" id="UP001433268">
    <property type="component" value="Unassembled WGS sequence"/>
</dbReference>
<evidence type="ECO:0000313" key="5">
    <source>
        <dbReference type="Proteomes" id="UP001433268"/>
    </source>
</evidence>
<dbReference type="InterPro" id="IPR028994">
    <property type="entry name" value="Integrin_alpha_N"/>
</dbReference>
<feature type="compositionally biased region" description="Low complexity" evidence="2">
    <location>
        <begin position="1152"/>
        <end position="1184"/>
    </location>
</feature>
<dbReference type="InterPro" id="IPR051532">
    <property type="entry name" value="Ester_Hydrolysis_Enzymes"/>
</dbReference>
<reference evidence="4 5" key="1">
    <citation type="submission" date="2023-01" db="EMBL/GenBank/DDBJ databases">
        <title>Analysis of 21 Apiospora genomes using comparative genomics revels a genus with tremendous synthesis potential of carbohydrate active enzymes and secondary metabolites.</title>
        <authorList>
            <person name="Sorensen T."/>
        </authorList>
    </citation>
    <scope>NUCLEOTIDE SEQUENCE [LARGE SCALE GENOMIC DNA]</scope>
    <source>
        <strain evidence="4 5">CBS 114990</strain>
    </source>
</reference>
<dbReference type="PANTHER" id="PTHR30383">
    <property type="entry name" value="THIOESTERASE 1/PROTEASE 1/LYSOPHOSPHOLIPASE L1"/>
    <property type="match status" value="1"/>
</dbReference>
<evidence type="ECO:0000256" key="2">
    <source>
        <dbReference type="SAM" id="MobiDB-lite"/>
    </source>
</evidence>
<feature type="signal peptide" evidence="3">
    <location>
        <begin position="1"/>
        <end position="24"/>
    </location>
</feature>
<evidence type="ECO:0000313" key="4">
    <source>
        <dbReference type="EMBL" id="KAK8062432.1"/>
    </source>
</evidence>
<feature type="region of interest" description="Disordered" evidence="2">
    <location>
        <begin position="880"/>
        <end position="936"/>
    </location>
</feature>
<evidence type="ECO:0000256" key="3">
    <source>
        <dbReference type="SAM" id="SignalP"/>
    </source>
</evidence>
<organism evidence="4 5">
    <name type="scientific">Apiospora hydei</name>
    <dbReference type="NCBI Taxonomy" id="1337664"/>
    <lineage>
        <taxon>Eukaryota</taxon>
        <taxon>Fungi</taxon>
        <taxon>Dikarya</taxon>
        <taxon>Ascomycota</taxon>
        <taxon>Pezizomycotina</taxon>
        <taxon>Sordariomycetes</taxon>
        <taxon>Xylariomycetidae</taxon>
        <taxon>Amphisphaeriales</taxon>
        <taxon>Apiosporaceae</taxon>
        <taxon>Apiospora</taxon>
    </lineage>
</organism>
<dbReference type="RefSeq" id="XP_066661031.1">
    <property type="nucleotide sequence ID" value="XM_066818843.1"/>
</dbReference>
<dbReference type="GeneID" id="92051903"/>
<dbReference type="Pfam" id="PF13517">
    <property type="entry name" value="FG-GAP_3"/>
    <property type="match status" value="2"/>
</dbReference>